<dbReference type="InterPro" id="IPR050441">
    <property type="entry name" value="RBM"/>
</dbReference>
<feature type="domain" description="RRM" evidence="9">
    <location>
        <begin position="253"/>
        <end position="335"/>
    </location>
</feature>
<dbReference type="InterPro" id="IPR035979">
    <property type="entry name" value="RBD_domain_sf"/>
</dbReference>
<evidence type="ECO:0000313" key="11">
    <source>
        <dbReference type="Proteomes" id="UP000007800"/>
    </source>
</evidence>
<dbReference type="GeneID" id="9040222"/>
<name>C5LNQ2_PERM5</name>
<evidence type="ECO:0000256" key="1">
    <source>
        <dbReference type="ARBA" id="ARBA00004127"/>
    </source>
</evidence>
<evidence type="ECO:0000256" key="7">
    <source>
        <dbReference type="SAM" id="MobiDB-lite"/>
    </source>
</evidence>
<keyword evidence="3 8" id="KW-0812">Transmembrane</keyword>
<evidence type="ECO:0000256" key="3">
    <source>
        <dbReference type="ARBA" id="ARBA00022692"/>
    </source>
</evidence>
<dbReference type="OMA" id="RTARYCT"/>
<feature type="compositionally biased region" description="Low complexity" evidence="7">
    <location>
        <begin position="22"/>
        <end position="31"/>
    </location>
</feature>
<gene>
    <name evidence="10" type="ORF">Pmar_PMAR008250</name>
</gene>
<dbReference type="Pfam" id="PF01988">
    <property type="entry name" value="VIT1"/>
    <property type="match status" value="1"/>
</dbReference>
<evidence type="ECO:0000259" key="9">
    <source>
        <dbReference type="PROSITE" id="PS50102"/>
    </source>
</evidence>
<dbReference type="Pfam" id="PF00076">
    <property type="entry name" value="RRM_1"/>
    <property type="match status" value="1"/>
</dbReference>
<evidence type="ECO:0000256" key="2">
    <source>
        <dbReference type="ARBA" id="ARBA00007049"/>
    </source>
</evidence>
<feature type="transmembrane region" description="Helical" evidence="8">
    <location>
        <begin position="94"/>
        <end position="115"/>
    </location>
</feature>
<evidence type="ECO:0000256" key="5">
    <source>
        <dbReference type="ARBA" id="ARBA00023136"/>
    </source>
</evidence>
<dbReference type="Gene3D" id="3.30.70.330">
    <property type="match status" value="1"/>
</dbReference>
<evidence type="ECO:0000256" key="4">
    <source>
        <dbReference type="ARBA" id="ARBA00022989"/>
    </source>
</evidence>
<sequence>MSTHRGRRPPTIQEEPLGGGDPSSDSSRGVSYAANEKIPRDLQTAREAYALGDSELSRLAHQTRELAEIASGETSQLVSVGDDDVIKAQALSGLIGGSLATSLLVSAFGGFTVGIARNTVLMLFILSLICAAVVASNQLWIKEKAGLEYSDYERARELWEVDNFPEGEVQEMIYIYRNAGLSNEDSKTVAHILSKLDQQTKLRTARYCTALASFVILAGFLPCVLIIRGYNALVIWLFSEAQMIGALMTRSRNRVEKGQMQKTQRADVSKDNLHRAFRRFGDIREVYVPTDPATGQGRGFGFVEYQRQDSAEQAMLEMNNKQFESSVIQLVFVEPKDQHDRYKEEKLKGNAFADQFIANNLVKATSKAHINNSRHLPLPLVIFEPLDPDDLAAAQMRQYLSAIVRLDVIALAPRPSGTAVHAAAVEGSLAELAQLMKACVKADVDIRLILQEAHGRILRLTEEFTQMYAE</sequence>
<dbReference type="GO" id="GO:0012505">
    <property type="term" value="C:endomembrane system"/>
    <property type="evidence" value="ECO:0007669"/>
    <property type="project" value="UniProtKB-SubCell"/>
</dbReference>
<dbReference type="RefSeq" id="XP_002768953.1">
    <property type="nucleotide sequence ID" value="XM_002768907.1"/>
</dbReference>
<dbReference type="InParanoid" id="C5LNQ2"/>
<dbReference type="SMART" id="SM00360">
    <property type="entry name" value="RRM"/>
    <property type="match status" value="1"/>
</dbReference>
<dbReference type="AlphaFoldDB" id="C5LNQ2"/>
<evidence type="ECO:0000256" key="6">
    <source>
        <dbReference type="PROSITE-ProRule" id="PRU00176"/>
    </source>
</evidence>
<keyword evidence="6" id="KW-0694">RNA-binding</keyword>
<dbReference type="PROSITE" id="PS50102">
    <property type="entry name" value="RRM"/>
    <property type="match status" value="1"/>
</dbReference>
<reference evidence="10 11" key="1">
    <citation type="submission" date="2008-07" db="EMBL/GenBank/DDBJ databases">
        <authorList>
            <person name="El-Sayed N."/>
            <person name="Caler E."/>
            <person name="Inman J."/>
            <person name="Amedeo P."/>
            <person name="Hass B."/>
            <person name="Wortman J."/>
        </authorList>
    </citation>
    <scope>NUCLEOTIDE SEQUENCE [LARGE SCALE GENOMIC DNA]</scope>
    <source>
        <strain evidence="11">ATCC 50983 / TXsc</strain>
    </source>
</reference>
<dbReference type="EMBL" id="GG683822">
    <property type="protein sequence ID" value="EER01671.1"/>
    <property type="molecule type" value="Genomic_DNA"/>
</dbReference>
<dbReference type="InterPro" id="IPR012677">
    <property type="entry name" value="Nucleotide-bd_a/b_plait_sf"/>
</dbReference>
<keyword evidence="4 8" id="KW-1133">Transmembrane helix</keyword>
<dbReference type="Proteomes" id="UP000007800">
    <property type="component" value="Unassembled WGS sequence"/>
</dbReference>
<dbReference type="InterPro" id="IPR008217">
    <property type="entry name" value="Ccc1_fam"/>
</dbReference>
<keyword evidence="5 8" id="KW-0472">Membrane</keyword>
<keyword evidence="11" id="KW-1185">Reference proteome</keyword>
<accession>C5LNQ2</accession>
<feature type="region of interest" description="Disordered" evidence="7">
    <location>
        <begin position="1"/>
        <end position="36"/>
    </location>
</feature>
<evidence type="ECO:0000256" key="8">
    <source>
        <dbReference type="SAM" id="Phobius"/>
    </source>
</evidence>
<feature type="transmembrane region" description="Helical" evidence="8">
    <location>
        <begin position="121"/>
        <end position="141"/>
    </location>
</feature>
<organism evidence="11">
    <name type="scientific">Perkinsus marinus (strain ATCC 50983 / TXsc)</name>
    <dbReference type="NCBI Taxonomy" id="423536"/>
    <lineage>
        <taxon>Eukaryota</taxon>
        <taxon>Sar</taxon>
        <taxon>Alveolata</taxon>
        <taxon>Perkinsozoa</taxon>
        <taxon>Perkinsea</taxon>
        <taxon>Perkinsida</taxon>
        <taxon>Perkinsidae</taxon>
        <taxon>Perkinsus</taxon>
    </lineage>
</organism>
<comment type="similarity">
    <text evidence="2">Belongs to the CCC1 family.</text>
</comment>
<dbReference type="GO" id="GO:0005384">
    <property type="term" value="F:manganese ion transmembrane transporter activity"/>
    <property type="evidence" value="ECO:0007669"/>
    <property type="project" value="InterPro"/>
</dbReference>
<dbReference type="PANTHER" id="PTHR48034">
    <property type="entry name" value="TRANSFORMER-2 SEX-DETERMINING PROTEIN-RELATED"/>
    <property type="match status" value="1"/>
</dbReference>
<dbReference type="GO" id="GO:0030026">
    <property type="term" value="P:intracellular manganese ion homeostasis"/>
    <property type="evidence" value="ECO:0007669"/>
    <property type="project" value="InterPro"/>
</dbReference>
<evidence type="ECO:0000313" key="10">
    <source>
        <dbReference type="EMBL" id="EER01671.1"/>
    </source>
</evidence>
<dbReference type="GO" id="GO:0003723">
    <property type="term" value="F:RNA binding"/>
    <property type="evidence" value="ECO:0007669"/>
    <property type="project" value="UniProtKB-UniRule"/>
</dbReference>
<feature type="transmembrane region" description="Helical" evidence="8">
    <location>
        <begin position="207"/>
        <end position="227"/>
    </location>
</feature>
<dbReference type="OrthoDB" id="428844at2759"/>
<protein>
    <recommendedName>
        <fullName evidence="9">RRM domain-containing protein</fullName>
    </recommendedName>
</protein>
<comment type="subcellular location">
    <subcellularLocation>
        <location evidence="1">Endomembrane system</location>
        <topology evidence="1">Multi-pass membrane protein</topology>
    </subcellularLocation>
</comment>
<dbReference type="InterPro" id="IPR000504">
    <property type="entry name" value="RRM_dom"/>
</dbReference>
<proteinExistence type="inferred from homology"/>
<dbReference type="SUPFAM" id="SSF54928">
    <property type="entry name" value="RNA-binding domain, RBD"/>
    <property type="match status" value="1"/>
</dbReference>